<evidence type="ECO:0008006" key="4">
    <source>
        <dbReference type="Google" id="ProtNLM"/>
    </source>
</evidence>
<feature type="transmembrane region" description="Helical" evidence="1">
    <location>
        <begin position="43"/>
        <end position="61"/>
    </location>
</feature>
<dbReference type="PANTHER" id="PTHR19229">
    <property type="entry name" value="ATP-BINDING CASSETTE TRANSPORTER SUBFAMILY A ABCA"/>
    <property type="match status" value="1"/>
</dbReference>
<organism evidence="2 3">
    <name type="scientific">Acrasis kona</name>
    <dbReference type="NCBI Taxonomy" id="1008807"/>
    <lineage>
        <taxon>Eukaryota</taxon>
        <taxon>Discoba</taxon>
        <taxon>Heterolobosea</taxon>
        <taxon>Tetramitia</taxon>
        <taxon>Eutetramitia</taxon>
        <taxon>Acrasidae</taxon>
        <taxon>Acrasis</taxon>
    </lineage>
</organism>
<accession>A0AAW2YPC3</accession>
<feature type="transmembrane region" description="Helical" evidence="1">
    <location>
        <begin position="320"/>
        <end position="340"/>
    </location>
</feature>
<keyword evidence="3" id="KW-1185">Reference proteome</keyword>
<comment type="caution">
    <text evidence="2">The sequence shown here is derived from an EMBL/GenBank/DDBJ whole genome shotgun (WGS) entry which is preliminary data.</text>
</comment>
<dbReference type="AlphaFoldDB" id="A0AAW2YPC3"/>
<dbReference type="InterPro" id="IPR026082">
    <property type="entry name" value="ABCA"/>
</dbReference>
<proteinExistence type="predicted"/>
<dbReference type="GO" id="GO:0016020">
    <property type="term" value="C:membrane"/>
    <property type="evidence" value="ECO:0007669"/>
    <property type="project" value="InterPro"/>
</dbReference>
<dbReference type="PANTHER" id="PTHR19229:SF265">
    <property type="match status" value="1"/>
</dbReference>
<dbReference type="GO" id="GO:0140359">
    <property type="term" value="F:ABC-type transporter activity"/>
    <property type="evidence" value="ECO:0007669"/>
    <property type="project" value="InterPro"/>
</dbReference>
<gene>
    <name evidence="2" type="ORF">AKO1_007908</name>
</gene>
<protein>
    <recommendedName>
        <fullName evidence="4">ABC transporter</fullName>
    </recommendedName>
</protein>
<evidence type="ECO:0000313" key="2">
    <source>
        <dbReference type="EMBL" id="KAL0479075.1"/>
    </source>
</evidence>
<name>A0AAW2YPC3_9EUKA</name>
<feature type="transmembrane region" description="Helical" evidence="1">
    <location>
        <begin position="286"/>
        <end position="308"/>
    </location>
</feature>
<dbReference type="Proteomes" id="UP001431209">
    <property type="component" value="Unassembled WGS sequence"/>
</dbReference>
<reference evidence="2 3" key="1">
    <citation type="submission" date="2024-03" db="EMBL/GenBank/DDBJ databases">
        <title>The Acrasis kona genome and developmental transcriptomes reveal deep origins of eukaryotic multicellular pathways.</title>
        <authorList>
            <person name="Sheikh S."/>
            <person name="Fu C.-J."/>
            <person name="Brown M.W."/>
            <person name="Baldauf S.L."/>
        </authorList>
    </citation>
    <scope>NUCLEOTIDE SEQUENCE [LARGE SCALE GENOMIC DNA]</scope>
    <source>
        <strain evidence="2 3">ATCC MYA-3509</strain>
    </source>
</reference>
<keyword evidence="1" id="KW-0812">Transmembrane</keyword>
<dbReference type="EMBL" id="JAOPGA020000496">
    <property type="protein sequence ID" value="KAL0479075.1"/>
    <property type="molecule type" value="Genomic_DNA"/>
</dbReference>
<feature type="transmembrane region" description="Helical" evidence="1">
    <location>
        <begin position="236"/>
        <end position="258"/>
    </location>
</feature>
<evidence type="ECO:0000256" key="1">
    <source>
        <dbReference type="SAM" id="Phobius"/>
    </source>
</evidence>
<keyword evidence="1" id="KW-1133">Transmembrane helix</keyword>
<evidence type="ECO:0000313" key="3">
    <source>
        <dbReference type="Proteomes" id="UP001431209"/>
    </source>
</evidence>
<keyword evidence="1" id="KW-0472">Membrane</keyword>
<sequence>MLNNQRRNDSLRQSARKDVGQFFALFYKNILLSLVNWKTTLVILLAPLLLLVVLKVGVAVLSQSVGKILSGSEEVRSPPPAKLVEKIPRCTLKGCKSIVYNNDRKNPYIDSIITTVLQLNDLKEDDFVAVGSLEELDAYIKEHYSEPTAVIGFKNITAVATEYSVYFNDAKDTLQVRRFPNYIPNIQQSIDNAIIHLELNASGKAQNYMQAQTRKAPTLKEENGFAIFEKFLTSTIYTMGTTVSIFIALSFFWTVHIFNVCTEKSNNLRFIMSMNGMKSYLYHSSWILHAEILLIITVLILVASGSALKIPIFSNTNPTILMVTYFVVGNVLLSQGYIVISLCSGVKISSKSTHE</sequence>